<protein>
    <submittedName>
        <fullName evidence="1">Uncharacterized protein</fullName>
    </submittedName>
</protein>
<dbReference type="STRING" id="364200.SAMN04488515_0326"/>
<dbReference type="OrthoDB" id="7874146at2"/>
<evidence type="ECO:0000313" key="1">
    <source>
        <dbReference type="EMBL" id="SEV94079.1"/>
    </source>
</evidence>
<dbReference type="AlphaFoldDB" id="A0A1I0N0B7"/>
<dbReference type="Proteomes" id="UP000199167">
    <property type="component" value="Unassembled WGS sequence"/>
</dbReference>
<dbReference type="EMBL" id="FOIZ01000001">
    <property type="protein sequence ID" value="SEV94079.1"/>
    <property type="molecule type" value="Genomic_DNA"/>
</dbReference>
<sequence>MHPPFFHTDHRSVVHVPHPASHTTGLRRTAPVVLPITVSHLVENPFIPTYLVEDVMQDEMPDTRPVMLRAVPAPRHKSLRDVIGRWLIRLGQRMILENHPG</sequence>
<keyword evidence="2" id="KW-1185">Reference proteome</keyword>
<proteinExistence type="predicted"/>
<evidence type="ECO:0000313" key="2">
    <source>
        <dbReference type="Proteomes" id="UP000199167"/>
    </source>
</evidence>
<accession>A0A1I0N0B7</accession>
<dbReference type="RefSeq" id="WP_089989460.1">
    <property type="nucleotide sequence ID" value="NZ_FOIZ01000001.1"/>
</dbReference>
<name>A0A1I0N0B7_9RHOB</name>
<gene>
    <name evidence="1" type="ORF">SAMN04488515_0326</name>
</gene>
<reference evidence="1 2" key="1">
    <citation type="submission" date="2016-10" db="EMBL/GenBank/DDBJ databases">
        <authorList>
            <person name="de Groot N.N."/>
        </authorList>
    </citation>
    <scope>NUCLEOTIDE SEQUENCE [LARGE SCALE GENOMIC DNA]</scope>
    <source>
        <strain evidence="1 2">DSM 17925</strain>
    </source>
</reference>
<organism evidence="1 2">
    <name type="scientific">Cognatiyoonia koreensis</name>
    <dbReference type="NCBI Taxonomy" id="364200"/>
    <lineage>
        <taxon>Bacteria</taxon>
        <taxon>Pseudomonadati</taxon>
        <taxon>Pseudomonadota</taxon>
        <taxon>Alphaproteobacteria</taxon>
        <taxon>Rhodobacterales</taxon>
        <taxon>Paracoccaceae</taxon>
        <taxon>Cognatiyoonia</taxon>
    </lineage>
</organism>